<evidence type="ECO:0000256" key="1">
    <source>
        <dbReference type="ARBA" id="ARBA00008282"/>
    </source>
</evidence>
<dbReference type="AlphaFoldDB" id="A0A921TF18"/>
<evidence type="ECO:0000256" key="11">
    <source>
        <dbReference type="PIRNR" id="PIRNR006268"/>
    </source>
</evidence>
<evidence type="ECO:0000256" key="5">
    <source>
        <dbReference type="ARBA" id="ARBA00022679"/>
    </source>
</evidence>
<comment type="similarity">
    <text evidence="1 11">Belongs to the ApbE family.</text>
</comment>
<keyword evidence="6 11" id="KW-0479">Metal-binding</keyword>
<dbReference type="EC" id="2.7.1.180" evidence="2 11"/>
<dbReference type="SUPFAM" id="SSF143631">
    <property type="entry name" value="ApbE-like"/>
    <property type="match status" value="1"/>
</dbReference>
<dbReference type="Pfam" id="PF02424">
    <property type="entry name" value="ApbE"/>
    <property type="match status" value="1"/>
</dbReference>
<evidence type="ECO:0000313" key="14">
    <source>
        <dbReference type="Proteomes" id="UP000717981"/>
    </source>
</evidence>
<dbReference type="InterPro" id="IPR003374">
    <property type="entry name" value="ApbE-like_sf"/>
</dbReference>
<reference evidence="13" key="1">
    <citation type="submission" date="2017-10" db="EMBL/GenBank/DDBJ databases">
        <title>Whole genome sequencing of members of genus Pseudoxanthomonas.</title>
        <authorList>
            <person name="Kumar S."/>
            <person name="Bansal K."/>
            <person name="Kaur A."/>
            <person name="Patil P."/>
            <person name="Sharma S."/>
            <person name="Patil P.B."/>
        </authorList>
    </citation>
    <scope>NUCLEOTIDE SEQUENCE</scope>
    <source>
        <strain evidence="13">DSM 22914</strain>
    </source>
</reference>
<feature type="binding site" evidence="12">
    <location>
        <position position="158"/>
    </location>
    <ligand>
        <name>Mg(2+)</name>
        <dbReference type="ChEBI" id="CHEBI:18420"/>
    </ligand>
</feature>
<sequence length="325" mass="33950">MQAGATAAALATLGGQTMGTTWSVRLAAPAGADLHALHAGIQAELDAVVAQMSPWEPASDISRYRRAPAGSWQALPEAFARVLDAAIAVARESGGAFDPTVGPLVDLWGFGSAGTPRRVPDPAEIEHARGRTGWQRLQRRAGGRELLQPGSLQLDLSAIAKGYGADAVAAHLLAAGLASALVEVGGEIRCLGRRPDGQPWRVLVETGFDEAASADVLPPRVLALADAAVATSGDRWHRFEQDGTWYTHTFDPRLGAPVPGAAAAVTVVAAEAMHADAWATALTVMGPDEGLAFARARDMAARFVVRDGTRLREAMTPAFEAYLAA</sequence>
<dbReference type="PANTHER" id="PTHR30040">
    <property type="entry name" value="THIAMINE BIOSYNTHESIS LIPOPROTEIN APBE"/>
    <property type="match status" value="1"/>
</dbReference>
<organism evidence="13 14">
    <name type="scientific">Pseudoxanthomonas taiwanensis</name>
    <dbReference type="NCBI Taxonomy" id="176598"/>
    <lineage>
        <taxon>Bacteria</taxon>
        <taxon>Pseudomonadati</taxon>
        <taxon>Pseudomonadota</taxon>
        <taxon>Gammaproteobacteria</taxon>
        <taxon>Lysobacterales</taxon>
        <taxon>Lysobacteraceae</taxon>
        <taxon>Pseudoxanthomonas</taxon>
    </lineage>
</organism>
<comment type="catalytic activity">
    <reaction evidence="10 11">
        <text>L-threonyl-[protein] + FAD = FMN-L-threonyl-[protein] + AMP + H(+)</text>
        <dbReference type="Rhea" id="RHEA:36847"/>
        <dbReference type="Rhea" id="RHEA-COMP:11060"/>
        <dbReference type="Rhea" id="RHEA-COMP:11061"/>
        <dbReference type="ChEBI" id="CHEBI:15378"/>
        <dbReference type="ChEBI" id="CHEBI:30013"/>
        <dbReference type="ChEBI" id="CHEBI:57692"/>
        <dbReference type="ChEBI" id="CHEBI:74257"/>
        <dbReference type="ChEBI" id="CHEBI:456215"/>
        <dbReference type="EC" id="2.7.1.180"/>
    </reaction>
</comment>
<dbReference type="EMBL" id="PDWK01000084">
    <property type="protein sequence ID" value="KAF1685664.1"/>
    <property type="molecule type" value="Genomic_DNA"/>
</dbReference>
<evidence type="ECO:0000256" key="3">
    <source>
        <dbReference type="ARBA" id="ARBA00016337"/>
    </source>
</evidence>
<dbReference type="OrthoDB" id="9778595at2"/>
<protein>
    <recommendedName>
        <fullName evidence="3 11">FAD:protein FMN transferase</fullName>
        <ecNumber evidence="2 11">2.7.1.180</ecNumber>
    </recommendedName>
    <alternativeName>
        <fullName evidence="9 11">Flavin transferase</fullName>
    </alternativeName>
</protein>
<evidence type="ECO:0000256" key="7">
    <source>
        <dbReference type="ARBA" id="ARBA00022827"/>
    </source>
</evidence>
<keyword evidence="4 11" id="KW-0285">Flavoprotein</keyword>
<keyword evidence="7 11" id="KW-0274">FAD</keyword>
<evidence type="ECO:0000256" key="10">
    <source>
        <dbReference type="ARBA" id="ARBA00048540"/>
    </source>
</evidence>
<keyword evidence="14" id="KW-1185">Reference proteome</keyword>
<evidence type="ECO:0000313" key="13">
    <source>
        <dbReference type="EMBL" id="KAF1685664.1"/>
    </source>
</evidence>
<proteinExistence type="inferred from homology"/>
<evidence type="ECO:0000256" key="9">
    <source>
        <dbReference type="ARBA" id="ARBA00031306"/>
    </source>
</evidence>
<comment type="cofactor">
    <cofactor evidence="12">
        <name>Mg(2+)</name>
        <dbReference type="ChEBI" id="CHEBI:18420"/>
    </cofactor>
    <cofactor evidence="12">
        <name>Mn(2+)</name>
        <dbReference type="ChEBI" id="CHEBI:29035"/>
    </cofactor>
    <text evidence="12">Magnesium. Can also use manganese.</text>
</comment>
<dbReference type="GO" id="GO:0016740">
    <property type="term" value="F:transferase activity"/>
    <property type="evidence" value="ECO:0007669"/>
    <property type="project" value="UniProtKB-UniRule"/>
</dbReference>
<dbReference type="RefSeq" id="WP_162125374.1">
    <property type="nucleotide sequence ID" value="NZ_PDWK01000084.1"/>
</dbReference>
<evidence type="ECO:0000256" key="12">
    <source>
        <dbReference type="PIRSR" id="PIRSR006268-2"/>
    </source>
</evidence>
<name>A0A921TF18_9GAMM</name>
<gene>
    <name evidence="13" type="ORF">CR938_12750</name>
</gene>
<feature type="binding site" evidence="12">
    <location>
        <position position="280"/>
    </location>
    <ligand>
        <name>Mg(2+)</name>
        <dbReference type="ChEBI" id="CHEBI:18420"/>
    </ligand>
</feature>
<evidence type="ECO:0000256" key="8">
    <source>
        <dbReference type="ARBA" id="ARBA00022842"/>
    </source>
</evidence>
<comment type="caution">
    <text evidence="13">The sequence shown here is derived from an EMBL/GenBank/DDBJ whole genome shotgun (WGS) entry which is preliminary data.</text>
</comment>
<dbReference type="Proteomes" id="UP000717981">
    <property type="component" value="Unassembled WGS sequence"/>
</dbReference>
<keyword evidence="5 11" id="KW-0808">Transferase</keyword>
<dbReference type="InterPro" id="IPR024932">
    <property type="entry name" value="ApbE"/>
</dbReference>
<feature type="binding site" evidence="12">
    <location>
        <position position="276"/>
    </location>
    <ligand>
        <name>Mg(2+)</name>
        <dbReference type="ChEBI" id="CHEBI:18420"/>
    </ligand>
</feature>
<dbReference type="Gene3D" id="3.10.520.10">
    <property type="entry name" value="ApbE-like domains"/>
    <property type="match status" value="1"/>
</dbReference>
<evidence type="ECO:0000256" key="2">
    <source>
        <dbReference type="ARBA" id="ARBA00011955"/>
    </source>
</evidence>
<dbReference type="PANTHER" id="PTHR30040:SF2">
    <property type="entry name" value="FAD:PROTEIN FMN TRANSFERASE"/>
    <property type="match status" value="1"/>
</dbReference>
<keyword evidence="8 11" id="KW-0460">Magnesium</keyword>
<dbReference type="GO" id="GO:0046872">
    <property type="term" value="F:metal ion binding"/>
    <property type="evidence" value="ECO:0007669"/>
    <property type="project" value="UniProtKB-UniRule"/>
</dbReference>
<accession>A0A921TF18</accession>
<evidence type="ECO:0000256" key="4">
    <source>
        <dbReference type="ARBA" id="ARBA00022630"/>
    </source>
</evidence>
<evidence type="ECO:0000256" key="6">
    <source>
        <dbReference type="ARBA" id="ARBA00022723"/>
    </source>
</evidence>
<dbReference type="PIRSF" id="PIRSF006268">
    <property type="entry name" value="ApbE"/>
    <property type="match status" value="1"/>
</dbReference>